<dbReference type="SUPFAM" id="SSF47336">
    <property type="entry name" value="ACP-like"/>
    <property type="match status" value="1"/>
</dbReference>
<proteinExistence type="predicted"/>
<evidence type="ECO:0000313" key="2">
    <source>
        <dbReference type="EMBL" id="CAA9891913.1"/>
    </source>
</evidence>
<dbReference type="AlphaFoldDB" id="A0A8S0XHK0"/>
<dbReference type="Proteomes" id="UP000494216">
    <property type="component" value="Unassembled WGS sequence"/>
</dbReference>
<evidence type="ECO:0000313" key="3">
    <source>
        <dbReference type="Proteomes" id="UP000494216"/>
    </source>
</evidence>
<dbReference type="NCBIfam" id="NF006617">
    <property type="entry name" value="PRK09184.1"/>
    <property type="match status" value="1"/>
</dbReference>
<dbReference type="EMBL" id="CADCXN010000083">
    <property type="protein sequence ID" value="CAA9891913.1"/>
    <property type="molecule type" value="Genomic_DNA"/>
</dbReference>
<comment type="caution">
    <text evidence="2">The sequence shown here is derived from an EMBL/GenBank/DDBJ whole genome shotgun (WGS) entry which is preliminary data.</text>
</comment>
<sequence>MENELKQLIIDTLDLEDLSIADIDSHEALFDGGLALDSIDALELGLAIRKKYNVKINAEKEDVGKIFASVSSLAAYISAQNVAPHY</sequence>
<name>A0A8S0XHK0_9GAMM</name>
<dbReference type="Gene3D" id="1.10.1200.10">
    <property type="entry name" value="ACP-like"/>
    <property type="match status" value="1"/>
</dbReference>
<accession>A0A8S0XHK0</accession>
<dbReference type="InterPro" id="IPR009081">
    <property type="entry name" value="PP-bd_ACP"/>
</dbReference>
<feature type="domain" description="Carrier" evidence="1">
    <location>
        <begin position="1"/>
        <end position="81"/>
    </location>
</feature>
<protein>
    <submittedName>
        <fullName evidence="2">Phosphopantetheine-binding protein</fullName>
    </submittedName>
</protein>
<dbReference type="InterPro" id="IPR036736">
    <property type="entry name" value="ACP-like_sf"/>
</dbReference>
<evidence type="ECO:0000259" key="1">
    <source>
        <dbReference type="PROSITE" id="PS50075"/>
    </source>
</evidence>
<keyword evidence="3" id="KW-1185">Reference proteome</keyword>
<gene>
    <name evidence="2" type="ORF">METHB2_520020</name>
</gene>
<organism evidence="2 3">
    <name type="scientific">Candidatus Methylobacter favarea</name>
    <dbReference type="NCBI Taxonomy" id="2707345"/>
    <lineage>
        <taxon>Bacteria</taxon>
        <taxon>Pseudomonadati</taxon>
        <taxon>Pseudomonadota</taxon>
        <taxon>Gammaproteobacteria</taxon>
        <taxon>Methylococcales</taxon>
        <taxon>Methylococcaceae</taxon>
        <taxon>Methylobacter</taxon>
    </lineage>
</organism>
<dbReference type="RefSeq" id="WP_174626726.1">
    <property type="nucleotide sequence ID" value="NZ_CADCXN010000083.1"/>
</dbReference>
<dbReference type="Pfam" id="PF00550">
    <property type="entry name" value="PP-binding"/>
    <property type="match status" value="1"/>
</dbReference>
<dbReference type="PROSITE" id="PS50075">
    <property type="entry name" value="CARRIER"/>
    <property type="match status" value="1"/>
</dbReference>
<reference evidence="2 3" key="1">
    <citation type="submission" date="2020-02" db="EMBL/GenBank/DDBJ databases">
        <authorList>
            <person name="Hogendoorn C."/>
        </authorList>
    </citation>
    <scope>NUCLEOTIDE SEQUENCE [LARGE SCALE GENOMIC DNA]</scope>
    <source>
        <strain evidence="2">METHB21</strain>
    </source>
</reference>